<dbReference type="KEGG" id="pchm:VFPPC_17738"/>
<proteinExistence type="predicted"/>
<evidence type="ECO:0000313" key="1">
    <source>
        <dbReference type="EMBL" id="OWT43086.1"/>
    </source>
</evidence>
<dbReference type="GeneID" id="33936665"/>
<organism evidence="1 2">
    <name type="scientific">Pochonia chlamydosporia 170</name>
    <dbReference type="NCBI Taxonomy" id="1380566"/>
    <lineage>
        <taxon>Eukaryota</taxon>
        <taxon>Fungi</taxon>
        <taxon>Dikarya</taxon>
        <taxon>Ascomycota</taxon>
        <taxon>Pezizomycotina</taxon>
        <taxon>Sordariomycetes</taxon>
        <taxon>Hypocreomycetidae</taxon>
        <taxon>Hypocreales</taxon>
        <taxon>Clavicipitaceae</taxon>
        <taxon>Pochonia</taxon>
    </lineage>
</organism>
<dbReference type="RefSeq" id="XP_022285535.1">
    <property type="nucleotide sequence ID" value="XM_022429427.1"/>
</dbReference>
<dbReference type="AlphaFoldDB" id="A0A219AQM6"/>
<name>A0A219AQM6_METCM</name>
<comment type="caution">
    <text evidence="1">The sequence shown here is derived from an EMBL/GenBank/DDBJ whole genome shotgun (WGS) entry which is preliminary data.</text>
</comment>
<dbReference type="EMBL" id="LSBJ02000003">
    <property type="protein sequence ID" value="OWT43086.1"/>
    <property type="molecule type" value="Genomic_DNA"/>
</dbReference>
<dbReference type="Proteomes" id="UP000078397">
    <property type="component" value="Unassembled WGS sequence"/>
</dbReference>
<sequence>MFCGIVVQLECVMKCIGWTDNQDSTPRYRLNWHAWFLVMKLQHDPNTLIHERKLKFHHQYQGT</sequence>
<keyword evidence="2" id="KW-1185">Reference proteome</keyword>
<gene>
    <name evidence="1" type="ORF">VFPPC_17738</name>
</gene>
<protein>
    <submittedName>
        <fullName evidence="1">Uncharacterized protein</fullName>
    </submittedName>
</protein>
<accession>A0A219AQM6</accession>
<reference evidence="1 2" key="1">
    <citation type="journal article" date="2016" name="PLoS Pathog.">
        <title>Biosynthesis of antibiotic leucinostatins in bio-control fungus Purpureocillium lilacinum and their inhibition on phytophthora revealed by genome mining.</title>
        <authorList>
            <person name="Wang G."/>
            <person name="Liu Z."/>
            <person name="Lin R."/>
            <person name="Li E."/>
            <person name="Mao Z."/>
            <person name="Ling J."/>
            <person name="Yang Y."/>
            <person name="Yin W.B."/>
            <person name="Xie B."/>
        </authorList>
    </citation>
    <scope>NUCLEOTIDE SEQUENCE [LARGE SCALE GENOMIC DNA]</scope>
    <source>
        <strain evidence="1">170</strain>
    </source>
</reference>
<evidence type="ECO:0000313" key="2">
    <source>
        <dbReference type="Proteomes" id="UP000078397"/>
    </source>
</evidence>